<dbReference type="AlphaFoldDB" id="A0A835A7A4"/>
<dbReference type="SUPFAM" id="SSF51110">
    <property type="entry name" value="alpha-D-mannose-specific plant lectins"/>
    <property type="match status" value="1"/>
</dbReference>
<keyword evidence="9" id="KW-1185">Reference proteome</keyword>
<evidence type="ECO:0000256" key="4">
    <source>
        <dbReference type="ARBA" id="ARBA00047899"/>
    </source>
</evidence>
<feature type="signal peptide" evidence="7">
    <location>
        <begin position="1"/>
        <end position="22"/>
    </location>
</feature>
<evidence type="ECO:0000313" key="9">
    <source>
        <dbReference type="Proteomes" id="UP000636709"/>
    </source>
</evidence>
<dbReference type="InterPro" id="IPR036426">
    <property type="entry name" value="Bulb-type_lectin_dom_sf"/>
</dbReference>
<feature type="compositionally biased region" description="Basic and acidic residues" evidence="6">
    <location>
        <begin position="343"/>
        <end position="359"/>
    </location>
</feature>
<dbReference type="EMBL" id="JACEFO010002921">
    <property type="protein sequence ID" value="KAF8646126.1"/>
    <property type="molecule type" value="Genomic_DNA"/>
</dbReference>
<feature type="region of interest" description="Disordered" evidence="6">
    <location>
        <begin position="340"/>
        <end position="402"/>
    </location>
</feature>
<dbReference type="PANTHER" id="PTHR36481">
    <property type="entry name" value="EXPRESSED PROTEIN"/>
    <property type="match status" value="1"/>
</dbReference>
<protein>
    <recommendedName>
        <fullName evidence="2">non-specific serine/threonine protein kinase</fullName>
        <ecNumber evidence="2">2.7.11.1</ecNumber>
    </recommendedName>
</protein>
<evidence type="ECO:0000256" key="7">
    <source>
        <dbReference type="SAM" id="SignalP"/>
    </source>
</evidence>
<comment type="catalytic activity">
    <reaction evidence="5">
        <text>L-seryl-[protein] + ATP = O-phospho-L-seryl-[protein] + ADP + H(+)</text>
        <dbReference type="Rhea" id="RHEA:17989"/>
        <dbReference type="Rhea" id="RHEA-COMP:9863"/>
        <dbReference type="Rhea" id="RHEA-COMP:11604"/>
        <dbReference type="ChEBI" id="CHEBI:15378"/>
        <dbReference type="ChEBI" id="CHEBI:29999"/>
        <dbReference type="ChEBI" id="CHEBI:30616"/>
        <dbReference type="ChEBI" id="CHEBI:83421"/>
        <dbReference type="ChEBI" id="CHEBI:456216"/>
        <dbReference type="EC" id="2.7.11.1"/>
    </reaction>
</comment>
<proteinExistence type="predicted"/>
<organism evidence="8 9">
    <name type="scientific">Digitaria exilis</name>
    <dbReference type="NCBI Taxonomy" id="1010633"/>
    <lineage>
        <taxon>Eukaryota</taxon>
        <taxon>Viridiplantae</taxon>
        <taxon>Streptophyta</taxon>
        <taxon>Embryophyta</taxon>
        <taxon>Tracheophyta</taxon>
        <taxon>Spermatophyta</taxon>
        <taxon>Magnoliopsida</taxon>
        <taxon>Liliopsida</taxon>
        <taxon>Poales</taxon>
        <taxon>Poaceae</taxon>
        <taxon>PACMAD clade</taxon>
        <taxon>Panicoideae</taxon>
        <taxon>Panicodae</taxon>
        <taxon>Paniceae</taxon>
        <taxon>Anthephorinae</taxon>
        <taxon>Digitaria</taxon>
    </lineage>
</organism>
<evidence type="ECO:0000313" key="8">
    <source>
        <dbReference type="EMBL" id="KAF8646126.1"/>
    </source>
</evidence>
<accession>A0A835A7A4</accession>
<evidence type="ECO:0000256" key="1">
    <source>
        <dbReference type="ARBA" id="ARBA00004479"/>
    </source>
</evidence>
<evidence type="ECO:0000256" key="5">
    <source>
        <dbReference type="ARBA" id="ARBA00048679"/>
    </source>
</evidence>
<dbReference type="EC" id="2.7.11.1" evidence="2"/>
<feature type="compositionally biased region" description="Basic residues" evidence="6">
    <location>
        <begin position="384"/>
        <end position="393"/>
    </location>
</feature>
<comment type="caution">
    <text evidence="8">The sequence shown here is derived from an EMBL/GenBank/DDBJ whole genome shotgun (WGS) entry which is preliminary data.</text>
</comment>
<evidence type="ECO:0000256" key="2">
    <source>
        <dbReference type="ARBA" id="ARBA00012513"/>
    </source>
</evidence>
<keyword evidence="3" id="KW-0675">Receptor</keyword>
<evidence type="ECO:0000256" key="3">
    <source>
        <dbReference type="ARBA" id="ARBA00023170"/>
    </source>
</evidence>
<reference evidence="8" key="1">
    <citation type="submission" date="2020-07" db="EMBL/GenBank/DDBJ databases">
        <title>Genome sequence and genetic diversity analysis of an under-domesticated orphan crop, white fonio (Digitaria exilis).</title>
        <authorList>
            <person name="Bennetzen J.L."/>
            <person name="Chen S."/>
            <person name="Ma X."/>
            <person name="Wang X."/>
            <person name="Yssel A.E.J."/>
            <person name="Chaluvadi S.R."/>
            <person name="Johnson M."/>
            <person name="Gangashetty P."/>
            <person name="Hamidou F."/>
            <person name="Sanogo M.D."/>
            <person name="Zwaenepoel A."/>
            <person name="Wallace J."/>
            <person name="Van De Peer Y."/>
            <person name="Van Deynze A."/>
        </authorList>
    </citation>
    <scope>NUCLEOTIDE SEQUENCE</scope>
    <source>
        <tissue evidence="8">Leaves</tissue>
    </source>
</reference>
<gene>
    <name evidence="8" type="ORF">HU200_065972</name>
</gene>
<comment type="subcellular location">
    <subcellularLocation>
        <location evidence="1">Membrane</location>
        <topology evidence="1">Single-pass type I membrane protein</topology>
    </subcellularLocation>
</comment>
<dbReference type="PANTHER" id="PTHR36481:SF3">
    <property type="entry name" value="EXPRESSED PROTEIN"/>
    <property type="match status" value="1"/>
</dbReference>
<feature type="chain" id="PRO_5032269091" description="non-specific serine/threonine protein kinase" evidence="7">
    <location>
        <begin position="23"/>
        <end position="530"/>
    </location>
</feature>
<dbReference type="GO" id="GO:0004674">
    <property type="term" value="F:protein serine/threonine kinase activity"/>
    <property type="evidence" value="ECO:0007669"/>
    <property type="project" value="UniProtKB-EC"/>
</dbReference>
<dbReference type="OrthoDB" id="687840at2759"/>
<dbReference type="Proteomes" id="UP000636709">
    <property type="component" value="Unassembled WGS sequence"/>
</dbReference>
<feature type="region of interest" description="Disordered" evidence="6">
    <location>
        <begin position="187"/>
        <end position="242"/>
    </location>
</feature>
<keyword evidence="7" id="KW-0732">Signal</keyword>
<evidence type="ECO:0000256" key="6">
    <source>
        <dbReference type="SAM" id="MobiDB-lite"/>
    </source>
</evidence>
<name>A0A835A7A4_9POAL</name>
<dbReference type="GO" id="GO:0016020">
    <property type="term" value="C:membrane"/>
    <property type="evidence" value="ECO:0007669"/>
    <property type="project" value="UniProtKB-SubCell"/>
</dbReference>
<comment type="catalytic activity">
    <reaction evidence="4">
        <text>L-threonyl-[protein] + ATP = O-phospho-L-threonyl-[protein] + ADP + H(+)</text>
        <dbReference type="Rhea" id="RHEA:46608"/>
        <dbReference type="Rhea" id="RHEA-COMP:11060"/>
        <dbReference type="Rhea" id="RHEA-COMP:11605"/>
        <dbReference type="ChEBI" id="CHEBI:15378"/>
        <dbReference type="ChEBI" id="CHEBI:30013"/>
        <dbReference type="ChEBI" id="CHEBI:30616"/>
        <dbReference type="ChEBI" id="CHEBI:61977"/>
        <dbReference type="ChEBI" id="CHEBI:456216"/>
        <dbReference type="EC" id="2.7.11.1"/>
    </reaction>
</comment>
<sequence length="530" mass="54159">MELLPSCIAALLLLSCSLAATATTTPQGTIERVTKQQILASLPPGGGPPVPFITSPSGKYVAYFVRTHTVPGAGGLGADFCYVEVLDTTTAAVHTGAVEGDGEDAAGATANADAAGTSVWESECRPISTVNTCTLLFSWHGLEVFDGSEEVWHGETNTDGTNFLETLELVDDGDMRIRDKDGELAWRASDEPRHAQRCGAPGSPGLATALPPFAEPLGAHSSNLPFGQEPDGNGHGADLPQAADVGSGAAAFGGDVGVGVAGPAGLGGQGAHDAAAEEGRAAVAGFGAQPLVDNSPYDSGAWKEGRGTHIIASIGVALCVSTVLGAMGVQGSLRARLRPRPNSIDKLDSPHGLPREESAHSPISRARNAPTATLSSSDPDTRPAPRRPRRTRTHPSAPRINLRACHTHGLKKETLATAAAAMDSKMKLGATSTVVLRCFDGAKVARSGLVAAAAGEGVVDVPGHVHGHVVAKVAAYWEGRAVAVGGDAAAAYDAAFLAGLRHDALVDLIHAAHYLGDAALFDQTRTAGSS</sequence>